<gene>
    <name evidence="1" type="primary">A09p040720.1_BraROA</name>
    <name evidence="1" type="ORF">IGI04_035742</name>
</gene>
<name>A0ABQ7LCH3_BRACM</name>
<accession>A0ABQ7LCH3</accession>
<evidence type="ECO:0000313" key="2">
    <source>
        <dbReference type="Proteomes" id="UP000823674"/>
    </source>
</evidence>
<organism evidence="1 2">
    <name type="scientific">Brassica rapa subsp. trilocularis</name>
    <dbReference type="NCBI Taxonomy" id="1813537"/>
    <lineage>
        <taxon>Eukaryota</taxon>
        <taxon>Viridiplantae</taxon>
        <taxon>Streptophyta</taxon>
        <taxon>Embryophyta</taxon>
        <taxon>Tracheophyta</taxon>
        <taxon>Spermatophyta</taxon>
        <taxon>Magnoliopsida</taxon>
        <taxon>eudicotyledons</taxon>
        <taxon>Gunneridae</taxon>
        <taxon>Pentapetalae</taxon>
        <taxon>rosids</taxon>
        <taxon>malvids</taxon>
        <taxon>Brassicales</taxon>
        <taxon>Brassicaceae</taxon>
        <taxon>Brassiceae</taxon>
        <taxon>Brassica</taxon>
    </lineage>
</organism>
<dbReference type="EMBL" id="JADBGQ010000008">
    <property type="protein sequence ID" value="KAG5384272.1"/>
    <property type="molecule type" value="Genomic_DNA"/>
</dbReference>
<keyword evidence="2" id="KW-1185">Reference proteome</keyword>
<reference evidence="1 2" key="1">
    <citation type="submission" date="2021-03" db="EMBL/GenBank/DDBJ databases">
        <authorList>
            <person name="King G.J."/>
            <person name="Bancroft I."/>
            <person name="Baten A."/>
            <person name="Bloomfield J."/>
            <person name="Borpatragohain P."/>
            <person name="He Z."/>
            <person name="Irish N."/>
            <person name="Irwin J."/>
            <person name="Liu K."/>
            <person name="Mauleon R.P."/>
            <person name="Moore J."/>
            <person name="Morris R."/>
            <person name="Ostergaard L."/>
            <person name="Wang B."/>
            <person name="Wells R."/>
        </authorList>
    </citation>
    <scope>NUCLEOTIDE SEQUENCE [LARGE SCALE GENOMIC DNA]</scope>
    <source>
        <strain evidence="1">R-o-18</strain>
        <tissue evidence="1">Leaf</tissue>
    </source>
</reference>
<comment type="caution">
    <text evidence="1">The sequence shown here is derived from an EMBL/GenBank/DDBJ whole genome shotgun (WGS) entry which is preliminary data.</text>
</comment>
<sequence>MSIRRLKRGSGIFLILLHQDWRGPLYRLGVCLLSRQQAPRLCLAEIMPNQDLLVDAHWRITCEALLLRGQVQDMMACRDLLIQQVRASVRWELMREWMEKRVDHWNLEEEYRRHLFLSGGFGRQSENVSQAATPRSDPKVLYLGHGTEVGARGDVGIQRFFSRIRRSWLEPGGFYDLDPEVIRRSYWDPSVYGPLGRIGTQRTVLHLPRQDYYRYLFRFLILPLGSWPPSSSYDVFYFCRKSLTCLKGAGMGVVTQVPGLRCFPRLEKHDLDCSMCFTILLQ</sequence>
<protein>
    <submittedName>
        <fullName evidence="1">Uncharacterized protein</fullName>
    </submittedName>
</protein>
<proteinExistence type="predicted"/>
<dbReference type="Proteomes" id="UP000823674">
    <property type="component" value="Chromosome A09"/>
</dbReference>
<evidence type="ECO:0000313" key="1">
    <source>
        <dbReference type="EMBL" id="KAG5384272.1"/>
    </source>
</evidence>